<keyword evidence="5" id="KW-0677">Repeat</keyword>
<feature type="transmembrane region" description="Helical" evidence="11">
    <location>
        <begin position="278"/>
        <end position="301"/>
    </location>
</feature>
<evidence type="ECO:0000256" key="9">
    <source>
        <dbReference type="ARBA" id="ARBA00023136"/>
    </source>
</evidence>
<keyword evidence="9 11" id="KW-0472">Membrane</keyword>
<dbReference type="Gene3D" id="3.40.50.300">
    <property type="entry name" value="P-loop containing nucleotide triphosphate hydrolases"/>
    <property type="match status" value="2"/>
</dbReference>
<feature type="domain" description="ABC transporter" evidence="12">
    <location>
        <begin position="491"/>
        <end position="715"/>
    </location>
</feature>
<dbReference type="PANTHER" id="PTHR24223">
    <property type="entry name" value="ATP-BINDING CASSETTE SUB-FAMILY C"/>
    <property type="match status" value="1"/>
</dbReference>
<feature type="domain" description="ABC transmembrane type-1" evidence="13">
    <location>
        <begin position="136"/>
        <end position="420"/>
    </location>
</feature>
<evidence type="ECO:0000259" key="13">
    <source>
        <dbReference type="PROSITE" id="PS50929"/>
    </source>
</evidence>
<evidence type="ECO:0000256" key="8">
    <source>
        <dbReference type="ARBA" id="ARBA00022989"/>
    </source>
</evidence>
<evidence type="ECO:0000256" key="2">
    <source>
        <dbReference type="ARBA" id="ARBA00009726"/>
    </source>
</evidence>
<keyword evidence="6" id="KW-0547">Nucleotide-binding</keyword>
<accession>A0A1E5R6Y4</accession>
<keyword evidence="3" id="KW-0813">Transport</keyword>
<dbReference type="CDD" id="cd18597">
    <property type="entry name" value="ABC_6TM_YOR1_D1_like"/>
    <property type="match status" value="1"/>
</dbReference>
<dbReference type="Pfam" id="PF00005">
    <property type="entry name" value="ABC_tran"/>
    <property type="match status" value="2"/>
</dbReference>
<proteinExistence type="inferred from homology"/>
<dbReference type="InterPro" id="IPR011527">
    <property type="entry name" value="ABC1_TM_dom"/>
</dbReference>
<dbReference type="InterPro" id="IPR036640">
    <property type="entry name" value="ABC1_TM_sf"/>
</dbReference>
<feature type="transmembrane region" description="Helical" evidence="11">
    <location>
        <begin position="805"/>
        <end position="827"/>
    </location>
</feature>
<feature type="transmembrane region" description="Helical" evidence="11">
    <location>
        <begin position="839"/>
        <end position="867"/>
    </location>
</feature>
<dbReference type="InterPro" id="IPR003439">
    <property type="entry name" value="ABC_transporter-like_ATP-bd"/>
</dbReference>
<dbReference type="CDD" id="cd03244">
    <property type="entry name" value="ABCC_MRP_domain2"/>
    <property type="match status" value="1"/>
</dbReference>
<dbReference type="InterPro" id="IPR003593">
    <property type="entry name" value="AAA+_ATPase"/>
</dbReference>
<dbReference type="GO" id="GO:0008559">
    <property type="term" value="F:ABC-type xenobiotic transporter activity"/>
    <property type="evidence" value="ECO:0007669"/>
    <property type="project" value="TreeGrafter"/>
</dbReference>
<feature type="region of interest" description="Disordered" evidence="10">
    <location>
        <begin position="744"/>
        <end position="766"/>
    </location>
</feature>
<evidence type="ECO:0000256" key="3">
    <source>
        <dbReference type="ARBA" id="ARBA00022448"/>
    </source>
</evidence>
<evidence type="ECO:0000313" key="15">
    <source>
        <dbReference type="Proteomes" id="UP000095358"/>
    </source>
</evidence>
<feature type="transmembrane region" description="Helical" evidence="11">
    <location>
        <begin position="359"/>
        <end position="384"/>
    </location>
</feature>
<evidence type="ECO:0000313" key="14">
    <source>
        <dbReference type="EMBL" id="OEJ82664.1"/>
    </source>
</evidence>
<dbReference type="Gene3D" id="1.20.1560.10">
    <property type="entry name" value="ABC transporter type 1, transmembrane domain"/>
    <property type="match status" value="2"/>
</dbReference>
<dbReference type="SUPFAM" id="SSF90123">
    <property type="entry name" value="ABC transporter transmembrane region"/>
    <property type="match status" value="2"/>
</dbReference>
<feature type="compositionally biased region" description="Basic and acidic residues" evidence="10">
    <location>
        <begin position="757"/>
        <end position="766"/>
    </location>
</feature>
<dbReference type="EMBL" id="LPNN01000009">
    <property type="protein sequence ID" value="OEJ82664.1"/>
    <property type="molecule type" value="Genomic_DNA"/>
</dbReference>
<dbReference type="PROSITE" id="PS00211">
    <property type="entry name" value="ABC_TRANSPORTER_1"/>
    <property type="match status" value="2"/>
</dbReference>
<comment type="subcellular location">
    <subcellularLocation>
        <location evidence="1">Membrane</location>
        <topology evidence="1">Multi-pass membrane protein</topology>
    </subcellularLocation>
</comment>
<dbReference type="STRING" id="29833.A0A1E5R6Y4"/>
<evidence type="ECO:0000256" key="6">
    <source>
        <dbReference type="ARBA" id="ARBA00022741"/>
    </source>
</evidence>
<dbReference type="SMART" id="SM00382">
    <property type="entry name" value="AAA"/>
    <property type="match status" value="2"/>
</dbReference>
<name>A0A1E5R6Y4_HANUV</name>
<dbReference type="Pfam" id="PF00664">
    <property type="entry name" value="ABC_membrane"/>
    <property type="match status" value="2"/>
</dbReference>
<dbReference type="FunFam" id="3.40.50.300:FF:001750">
    <property type="entry name" value="ATP-binding cassette transporter"/>
    <property type="match status" value="1"/>
</dbReference>
<dbReference type="PROSITE" id="PS50893">
    <property type="entry name" value="ABC_TRANSPORTER_2"/>
    <property type="match status" value="2"/>
</dbReference>
<feature type="transmembrane region" description="Helical" evidence="11">
    <location>
        <begin position="251"/>
        <end position="272"/>
    </location>
</feature>
<feature type="transmembrane region" description="Helical" evidence="11">
    <location>
        <begin position="918"/>
        <end position="936"/>
    </location>
</feature>
<dbReference type="GO" id="GO:0000329">
    <property type="term" value="C:fungal-type vacuole membrane"/>
    <property type="evidence" value="ECO:0007669"/>
    <property type="project" value="UniProtKB-ARBA"/>
</dbReference>
<keyword evidence="4 11" id="KW-0812">Transmembrane</keyword>
<dbReference type="OrthoDB" id="6500128at2759"/>
<dbReference type="InterPro" id="IPR017871">
    <property type="entry name" value="ABC_transporter-like_CS"/>
</dbReference>
<gene>
    <name evidence="14" type="ORF">AWRI3580_g3764</name>
</gene>
<dbReference type="SUPFAM" id="SSF52540">
    <property type="entry name" value="P-loop containing nucleoside triphosphate hydrolases"/>
    <property type="match status" value="2"/>
</dbReference>
<feature type="region of interest" description="Disordered" evidence="10">
    <location>
        <begin position="470"/>
        <end position="498"/>
    </location>
</feature>
<keyword evidence="7" id="KW-0067">ATP-binding</keyword>
<reference evidence="15" key="1">
    <citation type="journal article" date="2016" name="Genome Announc.">
        <title>Genome sequences of three species of Hanseniaspora isolated from spontaneous wine fermentations.</title>
        <authorList>
            <person name="Sternes P.R."/>
            <person name="Lee D."/>
            <person name="Kutyna D.R."/>
            <person name="Borneman A.R."/>
        </authorList>
    </citation>
    <scope>NUCLEOTIDE SEQUENCE [LARGE SCALE GENOMIC DNA]</scope>
    <source>
        <strain evidence="15">AWRI3580</strain>
    </source>
</reference>
<dbReference type="GO" id="GO:0016887">
    <property type="term" value="F:ATP hydrolysis activity"/>
    <property type="evidence" value="ECO:0007669"/>
    <property type="project" value="InterPro"/>
</dbReference>
<dbReference type="PANTHER" id="PTHR24223:SF456">
    <property type="entry name" value="MULTIDRUG RESISTANCE-ASSOCIATED PROTEIN LETHAL(2)03659"/>
    <property type="match status" value="1"/>
</dbReference>
<evidence type="ECO:0000259" key="12">
    <source>
        <dbReference type="PROSITE" id="PS50893"/>
    </source>
</evidence>
<evidence type="ECO:0000256" key="4">
    <source>
        <dbReference type="ARBA" id="ARBA00022692"/>
    </source>
</evidence>
<dbReference type="Proteomes" id="UP000095358">
    <property type="component" value="Unassembled WGS sequence"/>
</dbReference>
<dbReference type="GO" id="GO:0005886">
    <property type="term" value="C:plasma membrane"/>
    <property type="evidence" value="ECO:0007669"/>
    <property type="project" value="TreeGrafter"/>
</dbReference>
<feature type="domain" description="ABC transporter" evidence="12">
    <location>
        <begin position="1120"/>
        <end position="1370"/>
    </location>
</feature>
<comment type="caution">
    <text evidence="14">The sequence shown here is derived from an EMBL/GenBank/DDBJ whole genome shotgun (WGS) entry which is preliminary data.</text>
</comment>
<evidence type="ECO:0000256" key="10">
    <source>
        <dbReference type="SAM" id="MobiDB-lite"/>
    </source>
</evidence>
<keyword evidence="8 11" id="KW-1133">Transmembrane helix</keyword>
<comment type="similarity">
    <text evidence="2">Belongs to the ABC transporter superfamily. ABCC family. Conjugate transporter (TC 3.A.1.208) subfamily.</text>
</comment>
<keyword evidence="15" id="KW-1185">Reference proteome</keyword>
<dbReference type="GO" id="GO:0005524">
    <property type="term" value="F:ATP binding"/>
    <property type="evidence" value="ECO:0007669"/>
    <property type="project" value="UniProtKB-KW"/>
</dbReference>
<feature type="transmembrane region" description="Helical" evidence="11">
    <location>
        <begin position="131"/>
        <end position="153"/>
    </location>
</feature>
<feature type="compositionally biased region" description="Basic and acidic residues" evidence="10">
    <location>
        <begin position="470"/>
        <end position="482"/>
    </location>
</feature>
<feature type="transmembrane region" description="Helical" evidence="11">
    <location>
        <begin position="1030"/>
        <end position="1063"/>
    </location>
</feature>
<dbReference type="PROSITE" id="PS50929">
    <property type="entry name" value="ABC_TM1F"/>
    <property type="match status" value="2"/>
</dbReference>
<sequence>MSAQNEQIWLEDLERVSESEYLPQKRLFTKLLLKTLPAIPENDSERNLIPKHFLSPLNFFFFSWVWPIIKAGYQRTIQPNDLFKVNKNQQIHKLHEDFNRNWDEALAKLEAKGKEPGKLFLIMVLFRTFRWTYSMSIVFSVLSNAGVACVPFISKKLIAFVEEKHFLKSHLSPGRGIGYTFGLAALLYVYTAFNSHMLVNAFIVGGFCRSVLQKAILIKSFKVSDKTKAKFSQAVIASMSTTDLNRIENGVALHTFFYAFPVSIGIALGQLIKNIGPISLIGCFYFILAIATNVVAFISIFKFRIAANKRTDARIGLIREIANSLKIIKFYAWENAYFKNISERRSQEISRLGKMQMMFSALISFDILTPTVASMIVFVCISAIQGGLKSPANTFSSLAVFQVLSSVVFTIPQTLSSSMTAYVAFKRVQEFLLSDEVDPDSLTELPCKDGQNSIEVDGCSFEWTEVQDSDDAKKEDKKEDKKKDKKGKGKAKEDDNEEPAGVIVKSNFKGLQNLTFDVKKGEFVIITGPIGSGKSSLLYALAKLMKKTEGELRVDGELLLNAEPWIQNTTFRNNITFGTKFNKEKYDTVIDVCALTGDLDLLDSGHNTEIGERGVTLSGGQKQRLALARTVYKDADIYLFDDVLSAVDAHVGKHIMDNCLLDYLNGKTRVLATHQLNLIEHADRVIFLNSDYTYTMGTVDELLASTPGFKTLMDNSTNEKVAKPAKKLKYGDDSKELITFGETSSETDSTFDEEEAEKEREREERKKGRIIAKEQRAVNSIGWIVYKTYAIFGSGEKIWPLSVSLAAFSQTLNVFCTLFTTVWLSYWSEKKFKHRNEGFYIGIYILLAFGSMITTFFAAVIVFAFGLNASKRLHNQAAYKILHVPMSYIDTTPVGTIINRFSKDIDVLDNELPMNLNFLLSMIFEIMGILIMAIIYLPWFAIATPFLCLLLIVVLDIYQSTAREVKRLESVQRSFVVNNFQECMSGLNTIKMFKMQDMFVFKNDYTTDKQNEATIAFQSLQRWASNNVMLLAVVTTILICIMCSCGVFSISAAATGVLINYIIQLTTSLRLLLIQSTELENYMNSTERVNNYATELQQEAAYEAPETDPGSNWPNENPSISFSNVSMRYRENLPLILKNLNFEVKAGEKIGIVGKTGCGKSSTVSTLFRITEIEEGTIRIGGVDISKLGLYNLRKKISIIPQESVLFKNDIRKNLDPFGDYSDDQLWEALVNSGAIEEAELAAVKKQKFPEDQETAHKFHLDRQVEEDGKNFSLGERQLLGLSRAVVRNSRVLVLDEATSSVDYETDAKIQRKIKENFGKNTTILTIAHRLKTIIDYDKVLVLDAGEIKEFDTPYSLFSKSDSIFRSLCDKAKIKDQDFENITLKA</sequence>
<dbReference type="InterPro" id="IPR050173">
    <property type="entry name" value="ABC_transporter_C-like"/>
</dbReference>
<evidence type="ECO:0000256" key="5">
    <source>
        <dbReference type="ARBA" id="ARBA00022737"/>
    </source>
</evidence>
<dbReference type="FunFam" id="3.40.50.300:FF:000565">
    <property type="entry name" value="ABC bile acid transporter"/>
    <property type="match status" value="1"/>
</dbReference>
<dbReference type="InterPro" id="IPR027417">
    <property type="entry name" value="P-loop_NTPase"/>
</dbReference>
<protein>
    <submittedName>
        <fullName evidence="14">Oligomycin resistance ATP-dependent permease YOR1</fullName>
    </submittedName>
</protein>
<feature type="domain" description="ABC transmembrane type-1" evidence="13">
    <location>
        <begin position="805"/>
        <end position="1081"/>
    </location>
</feature>
<dbReference type="FunFam" id="1.20.1560.10:FF:000013">
    <property type="entry name" value="ABC transporter C family member 2"/>
    <property type="match status" value="1"/>
</dbReference>
<dbReference type="CDD" id="cd03250">
    <property type="entry name" value="ABCC_MRP_domain1"/>
    <property type="match status" value="1"/>
</dbReference>
<evidence type="ECO:0000256" key="1">
    <source>
        <dbReference type="ARBA" id="ARBA00004141"/>
    </source>
</evidence>
<evidence type="ECO:0000256" key="11">
    <source>
        <dbReference type="SAM" id="Phobius"/>
    </source>
</evidence>
<feature type="transmembrane region" description="Helical" evidence="11">
    <location>
        <begin position="174"/>
        <end position="193"/>
    </location>
</feature>
<dbReference type="VEuPathDB" id="FungiDB:AWRI3580_g3764"/>
<organism evidence="14 15">
    <name type="scientific">Hanseniaspora uvarum</name>
    <name type="common">Yeast</name>
    <name type="synonym">Kloeckera apiculata</name>
    <dbReference type="NCBI Taxonomy" id="29833"/>
    <lineage>
        <taxon>Eukaryota</taxon>
        <taxon>Fungi</taxon>
        <taxon>Dikarya</taxon>
        <taxon>Ascomycota</taxon>
        <taxon>Saccharomycotina</taxon>
        <taxon>Saccharomycetes</taxon>
        <taxon>Saccharomycodales</taxon>
        <taxon>Saccharomycodaceae</taxon>
        <taxon>Hanseniaspora</taxon>
    </lineage>
</organism>
<dbReference type="CDD" id="cd18606">
    <property type="entry name" value="ABC_6TM_YOR1_D2_like"/>
    <property type="match status" value="1"/>
</dbReference>
<evidence type="ECO:0000256" key="7">
    <source>
        <dbReference type="ARBA" id="ARBA00022840"/>
    </source>
</evidence>